<organism evidence="1 2">
    <name type="scientific">Acrasis kona</name>
    <dbReference type="NCBI Taxonomy" id="1008807"/>
    <lineage>
        <taxon>Eukaryota</taxon>
        <taxon>Discoba</taxon>
        <taxon>Heterolobosea</taxon>
        <taxon>Tetramitia</taxon>
        <taxon>Eutetramitia</taxon>
        <taxon>Acrasidae</taxon>
        <taxon>Acrasis</taxon>
    </lineage>
</organism>
<comment type="caution">
    <text evidence="1">The sequence shown here is derived from an EMBL/GenBank/DDBJ whole genome shotgun (WGS) entry which is preliminary data.</text>
</comment>
<dbReference type="EMBL" id="JAOPGA020000055">
    <property type="protein sequence ID" value="KAL0476529.1"/>
    <property type="molecule type" value="Genomic_DNA"/>
</dbReference>
<dbReference type="Proteomes" id="UP001431209">
    <property type="component" value="Unassembled WGS sequence"/>
</dbReference>
<sequence length="104" mass="12425">MTNEDKEETYEKQPQPKAFKIWNSLSLCYIDAENAKRRLNNDFKENTNNNTQPPPCRGIFRKMTDLFEDAYYAYSTSKELQEIKENPAKERKLFRTSQDKYAEK</sequence>
<name>A0AAW2YHF7_9EUKA</name>
<protein>
    <submittedName>
        <fullName evidence="1">MutL</fullName>
    </submittedName>
</protein>
<evidence type="ECO:0000313" key="1">
    <source>
        <dbReference type="EMBL" id="KAL0476529.1"/>
    </source>
</evidence>
<gene>
    <name evidence="1" type="ORF">AKO1_004491</name>
</gene>
<dbReference type="AlphaFoldDB" id="A0AAW2YHF7"/>
<accession>A0AAW2YHF7</accession>
<reference evidence="1 2" key="1">
    <citation type="submission" date="2024-03" db="EMBL/GenBank/DDBJ databases">
        <title>The Acrasis kona genome and developmental transcriptomes reveal deep origins of eukaryotic multicellular pathways.</title>
        <authorList>
            <person name="Sheikh S."/>
            <person name="Fu C.-J."/>
            <person name="Brown M.W."/>
            <person name="Baldauf S.L."/>
        </authorList>
    </citation>
    <scope>NUCLEOTIDE SEQUENCE [LARGE SCALE GENOMIC DNA]</scope>
    <source>
        <strain evidence="1 2">ATCC MYA-3509</strain>
    </source>
</reference>
<keyword evidence="2" id="KW-1185">Reference proteome</keyword>
<proteinExistence type="predicted"/>
<evidence type="ECO:0000313" key="2">
    <source>
        <dbReference type="Proteomes" id="UP001431209"/>
    </source>
</evidence>